<evidence type="ECO:0000313" key="5">
    <source>
        <dbReference type="Proteomes" id="UP000430466"/>
    </source>
</evidence>
<feature type="domain" description="Transposase TnpC homeodomain" evidence="3">
    <location>
        <begin position="27"/>
        <end position="68"/>
    </location>
</feature>
<protein>
    <submittedName>
        <fullName evidence="4">IS66 family transposase</fullName>
    </submittedName>
</protein>
<gene>
    <name evidence="4" type="ORF">GDZ32_06570</name>
</gene>
<sequence>MLQENLEKIIAQQATTIQNLTDEIKLLREQVACLTQKRYGKSSEQMPSNGQTSLFDEPEEQADDGERPRHRRSDYYL</sequence>
<dbReference type="Pfam" id="PF13007">
    <property type="entry name" value="LZ_Tnp_IS66"/>
    <property type="match status" value="1"/>
</dbReference>
<feature type="region of interest" description="Disordered" evidence="2">
    <location>
        <begin position="37"/>
        <end position="77"/>
    </location>
</feature>
<keyword evidence="1" id="KW-0175">Coiled coil</keyword>
<reference evidence="4 5" key="1">
    <citation type="submission" date="2019-10" db="EMBL/GenBank/DDBJ databases">
        <title>Draft genome sequences of Lactobacillus strains.</title>
        <authorList>
            <person name="Cho G.-S."/>
            <person name="Fagbemigun O."/>
            <person name="Brinks E."/>
            <person name="Franz C.M.A.P."/>
        </authorList>
    </citation>
    <scope>NUCLEOTIDE SEQUENCE [LARGE SCALE GENOMIC DNA]</scope>
    <source>
        <strain evidence="4 5">313</strain>
    </source>
</reference>
<evidence type="ECO:0000256" key="2">
    <source>
        <dbReference type="SAM" id="MobiDB-lite"/>
    </source>
</evidence>
<feature type="coiled-coil region" evidence="1">
    <location>
        <begin position="3"/>
        <end position="37"/>
    </location>
</feature>
<dbReference type="EMBL" id="WHOE01000038">
    <property type="protein sequence ID" value="MPW14608.1"/>
    <property type="molecule type" value="Genomic_DNA"/>
</dbReference>
<dbReference type="AlphaFoldDB" id="A0A6A7K267"/>
<comment type="caution">
    <text evidence="4">The sequence shown here is derived from an EMBL/GenBank/DDBJ whole genome shotgun (WGS) entry which is preliminary data.</text>
</comment>
<proteinExistence type="predicted"/>
<evidence type="ECO:0000256" key="1">
    <source>
        <dbReference type="SAM" id="Coils"/>
    </source>
</evidence>
<evidence type="ECO:0000259" key="3">
    <source>
        <dbReference type="Pfam" id="PF13007"/>
    </source>
</evidence>
<evidence type="ECO:0000313" key="4">
    <source>
        <dbReference type="EMBL" id="MPW14608.1"/>
    </source>
</evidence>
<feature type="compositionally biased region" description="Basic residues" evidence="2">
    <location>
        <begin position="68"/>
        <end position="77"/>
    </location>
</feature>
<name>A0A6A7K267_LACHE</name>
<accession>A0A6A7K267</accession>
<feature type="compositionally biased region" description="Polar residues" evidence="2">
    <location>
        <begin position="42"/>
        <end position="54"/>
    </location>
</feature>
<dbReference type="Proteomes" id="UP000430466">
    <property type="component" value="Unassembled WGS sequence"/>
</dbReference>
<dbReference type="InterPro" id="IPR024463">
    <property type="entry name" value="Transposase_TnpC_homeodom"/>
</dbReference>
<dbReference type="RefSeq" id="WP_152724096.1">
    <property type="nucleotide sequence ID" value="NZ_WHOE01000038.1"/>
</dbReference>
<organism evidence="4 5">
    <name type="scientific">Lactobacillus helveticus</name>
    <name type="common">Lactobacillus suntoryeus</name>
    <dbReference type="NCBI Taxonomy" id="1587"/>
    <lineage>
        <taxon>Bacteria</taxon>
        <taxon>Bacillati</taxon>
        <taxon>Bacillota</taxon>
        <taxon>Bacilli</taxon>
        <taxon>Lactobacillales</taxon>
        <taxon>Lactobacillaceae</taxon>
        <taxon>Lactobacillus</taxon>
    </lineage>
</organism>